<proteinExistence type="predicted"/>
<dbReference type="RefSeq" id="WP_284315754.1">
    <property type="nucleotide sequence ID" value="NZ_BSPC01000066.1"/>
</dbReference>
<sequence>METPGLYENIYKELFSDISDEDEFANAKPLLAHYTSLSTLENILKNNEIWLSNPLFMNDLEEVRFGINNGLSAVFESSSLKDALSSEERQNIFNHAFSHYYKVFDDDGVMDTYILSLSLHKQGDNDGVLSMWRAYASNGNGAAIVFDTSKLQKDDGSPILIAPVKYASRQERLNWLDQLCNRTAAYLKSITVSDDQLYLAAYAIFERIKLFALFTKHDGFKEENEWRVAYVPERDTDKKFTPMLHYFNGPRGVEPKLKLRFGQPEGSPLAFNLNDIISNIILGPSTSSVLAGKSVERMLRAIGQQVLIPRLVASTIPLRPI</sequence>
<keyword evidence="2" id="KW-1185">Reference proteome</keyword>
<dbReference type="Pfam" id="PF11185">
    <property type="entry name" value="DUF2971"/>
    <property type="match status" value="1"/>
</dbReference>
<dbReference type="Proteomes" id="UP001156882">
    <property type="component" value="Unassembled WGS sequence"/>
</dbReference>
<protein>
    <recommendedName>
        <fullName evidence="3">DUF2971 domain-containing protein</fullName>
    </recommendedName>
</protein>
<gene>
    <name evidence="1" type="ORF">GCM10007874_58190</name>
</gene>
<dbReference type="InterPro" id="IPR021352">
    <property type="entry name" value="DUF2971"/>
</dbReference>
<accession>A0ABQ6CVQ4</accession>
<dbReference type="EMBL" id="BSPC01000066">
    <property type="protein sequence ID" value="GLS22799.1"/>
    <property type="molecule type" value="Genomic_DNA"/>
</dbReference>
<comment type="caution">
    <text evidence="1">The sequence shown here is derived from an EMBL/GenBank/DDBJ whole genome shotgun (WGS) entry which is preliminary data.</text>
</comment>
<evidence type="ECO:0000313" key="2">
    <source>
        <dbReference type="Proteomes" id="UP001156882"/>
    </source>
</evidence>
<evidence type="ECO:0008006" key="3">
    <source>
        <dbReference type="Google" id="ProtNLM"/>
    </source>
</evidence>
<evidence type="ECO:0000313" key="1">
    <source>
        <dbReference type="EMBL" id="GLS22799.1"/>
    </source>
</evidence>
<reference evidence="2" key="1">
    <citation type="journal article" date="2019" name="Int. J. Syst. Evol. Microbiol.">
        <title>The Global Catalogue of Microorganisms (GCM) 10K type strain sequencing project: providing services to taxonomists for standard genome sequencing and annotation.</title>
        <authorList>
            <consortium name="The Broad Institute Genomics Platform"/>
            <consortium name="The Broad Institute Genome Sequencing Center for Infectious Disease"/>
            <person name="Wu L."/>
            <person name="Ma J."/>
        </authorList>
    </citation>
    <scope>NUCLEOTIDE SEQUENCE [LARGE SCALE GENOMIC DNA]</scope>
    <source>
        <strain evidence="2">NBRC 101365</strain>
    </source>
</reference>
<organism evidence="1 2">
    <name type="scientific">Labrys miyagiensis</name>
    <dbReference type="NCBI Taxonomy" id="346912"/>
    <lineage>
        <taxon>Bacteria</taxon>
        <taxon>Pseudomonadati</taxon>
        <taxon>Pseudomonadota</taxon>
        <taxon>Alphaproteobacteria</taxon>
        <taxon>Hyphomicrobiales</taxon>
        <taxon>Xanthobacteraceae</taxon>
        <taxon>Labrys</taxon>
    </lineage>
</organism>
<name>A0ABQ6CVQ4_9HYPH</name>